<feature type="transmembrane region" description="Helical" evidence="1">
    <location>
        <begin position="43"/>
        <end position="64"/>
    </location>
</feature>
<keyword evidence="1" id="KW-0472">Membrane</keyword>
<feature type="transmembrane region" description="Helical" evidence="1">
    <location>
        <begin position="134"/>
        <end position="153"/>
    </location>
</feature>
<dbReference type="EMBL" id="FNJU01000003">
    <property type="protein sequence ID" value="SDP53415.1"/>
    <property type="molecule type" value="Genomic_DNA"/>
</dbReference>
<keyword evidence="1" id="KW-0812">Transmembrane</keyword>
<dbReference type="STRING" id="930152.SAMN05216565_103525"/>
<evidence type="ECO:0000256" key="1">
    <source>
        <dbReference type="SAM" id="Phobius"/>
    </source>
</evidence>
<accession>A0A1H0THU5</accession>
<gene>
    <name evidence="2" type="ORF">SAMN05216565_103525</name>
</gene>
<feature type="transmembrane region" description="Helical" evidence="1">
    <location>
        <begin position="104"/>
        <end position="122"/>
    </location>
</feature>
<reference evidence="3" key="1">
    <citation type="submission" date="2016-10" db="EMBL/GenBank/DDBJ databases">
        <authorList>
            <person name="Varghese N."/>
            <person name="Submissions S."/>
        </authorList>
    </citation>
    <scope>NUCLEOTIDE SEQUENCE [LARGE SCALE GENOMIC DNA]</scope>
    <source>
        <strain evidence="3">IBRC-M10078</strain>
    </source>
</reference>
<dbReference type="AlphaFoldDB" id="A0A1H0THU5"/>
<keyword evidence="1" id="KW-1133">Transmembrane helix</keyword>
<sequence>MTRDIIDKTTKGNIFMHILLSIIMIAILWKSGLWRDWQKYHTVMLYFVMGNLLYNFLTANYFLWRLDADFISNHTLTEMLYTFIIFPITTLLFMGNYPVGKRKILLHYLWYISWYVFVEWIFSKAGYIEYQYGWNILWSAFFDCFMFPMLRLFYKKPIIAYLISIVIGAFFLWWFKVPVHIPVEERGK</sequence>
<dbReference type="InterPro" id="IPR048147">
    <property type="entry name" value="CBO0543-like"/>
</dbReference>
<dbReference type="NCBIfam" id="NF041644">
    <property type="entry name" value="CBO0543_fam"/>
    <property type="match status" value="1"/>
</dbReference>
<protein>
    <submittedName>
        <fullName evidence="2">Uncharacterized protein</fullName>
    </submittedName>
</protein>
<organism evidence="2 3">
    <name type="scientific">Litchfieldia salsa</name>
    <dbReference type="NCBI Taxonomy" id="930152"/>
    <lineage>
        <taxon>Bacteria</taxon>
        <taxon>Bacillati</taxon>
        <taxon>Bacillota</taxon>
        <taxon>Bacilli</taxon>
        <taxon>Bacillales</taxon>
        <taxon>Bacillaceae</taxon>
        <taxon>Litchfieldia</taxon>
    </lineage>
</organism>
<feature type="transmembrane region" description="Helical" evidence="1">
    <location>
        <begin position="79"/>
        <end position="97"/>
    </location>
</feature>
<evidence type="ECO:0000313" key="2">
    <source>
        <dbReference type="EMBL" id="SDP53415.1"/>
    </source>
</evidence>
<feature type="transmembrane region" description="Helical" evidence="1">
    <location>
        <begin position="158"/>
        <end position="175"/>
    </location>
</feature>
<evidence type="ECO:0000313" key="3">
    <source>
        <dbReference type="Proteomes" id="UP000199159"/>
    </source>
</evidence>
<proteinExistence type="predicted"/>
<dbReference type="Proteomes" id="UP000199159">
    <property type="component" value="Unassembled WGS sequence"/>
</dbReference>
<keyword evidence="3" id="KW-1185">Reference proteome</keyword>
<name>A0A1H0THU5_9BACI</name>
<feature type="transmembrane region" description="Helical" evidence="1">
    <location>
        <begin position="12"/>
        <end position="31"/>
    </location>
</feature>